<comment type="caution">
    <text evidence="1">The sequence shown here is derived from an EMBL/GenBank/DDBJ whole genome shotgun (WGS) entry which is preliminary data.</text>
</comment>
<keyword evidence="2" id="KW-1185">Reference proteome</keyword>
<gene>
    <name evidence="1" type="ORF">AXG93_1265s1000</name>
</gene>
<accession>A0A176WGH6</accession>
<organism evidence="1 2">
    <name type="scientific">Marchantia polymorpha subsp. ruderalis</name>
    <dbReference type="NCBI Taxonomy" id="1480154"/>
    <lineage>
        <taxon>Eukaryota</taxon>
        <taxon>Viridiplantae</taxon>
        <taxon>Streptophyta</taxon>
        <taxon>Embryophyta</taxon>
        <taxon>Marchantiophyta</taxon>
        <taxon>Marchantiopsida</taxon>
        <taxon>Marchantiidae</taxon>
        <taxon>Marchantiales</taxon>
        <taxon>Marchantiaceae</taxon>
        <taxon>Marchantia</taxon>
    </lineage>
</organism>
<evidence type="ECO:0000313" key="1">
    <source>
        <dbReference type="EMBL" id="OAE32330.1"/>
    </source>
</evidence>
<name>A0A176WGH6_MARPO</name>
<sequence length="246" mass="27716">MKLSDLRFLEHQIPPSLFRNVLKLTFIPRRDTTSSLPNLEDGEVSNPHYILNIDEAEADDTEMRRLVKAVKVAIANILSQVSGDCSNSKLLKASISKEDLSILPQHKPKVHPPPVSDLKKAGVNVVGVGDKVRGCTLKFMRLLDFICRQLFRFTTTLLLHIEDSTESILRNLVALESPWSSGTARDQQQHVLMSYLQCMNYLVEHGGRCPASDDGLQLRQSLPFCKMASQIFYRSIEPRSHQESSC</sequence>
<dbReference type="InterPro" id="IPR004158">
    <property type="entry name" value="DUF247_pln"/>
</dbReference>
<proteinExistence type="predicted"/>
<protein>
    <submittedName>
        <fullName evidence="1">Uncharacterized protein</fullName>
    </submittedName>
</protein>
<dbReference type="EMBL" id="LVLJ01000846">
    <property type="protein sequence ID" value="OAE32330.1"/>
    <property type="molecule type" value="Genomic_DNA"/>
</dbReference>
<evidence type="ECO:0000313" key="2">
    <source>
        <dbReference type="Proteomes" id="UP000077202"/>
    </source>
</evidence>
<dbReference type="AlphaFoldDB" id="A0A176WGH6"/>
<dbReference type="Proteomes" id="UP000077202">
    <property type="component" value="Unassembled WGS sequence"/>
</dbReference>
<reference evidence="1" key="1">
    <citation type="submission" date="2016-03" db="EMBL/GenBank/DDBJ databases">
        <title>Mechanisms controlling the formation of the plant cell surface in tip-growing cells are functionally conserved among land plants.</title>
        <authorList>
            <person name="Honkanen S."/>
            <person name="Jones V.A."/>
            <person name="Morieri G."/>
            <person name="Champion C."/>
            <person name="Hetherington A.J."/>
            <person name="Kelly S."/>
            <person name="Saint-Marcoux D."/>
            <person name="Proust H."/>
            <person name="Prescott H."/>
            <person name="Dolan L."/>
        </authorList>
    </citation>
    <scope>NUCLEOTIDE SEQUENCE [LARGE SCALE GENOMIC DNA]</scope>
    <source>
        <tissue evidence="1">Whole gametophyte</tissue>
    </source>
</reference>
<dbReference type="Pfam" id="PF03140">
    <property type="entry name" value="DUF247"/>
    <property type="match status" value="1"/>
</dbReference>